<sequence>MDLYRITHPLRLAKGSHQPGSGKGCAMNVISYINGDARVTDFPECSARPLSILVQSCNDLLAAGDGYLSPEDSMLALDLAWQTVGTADVPNTVVHAWIAELLASPTWGVLGYARLTAIKAIIDLAELHRAAASGDMPPAADWDAATRAIRMTNCSAAGLHAIRAAYESAALVDTDLLPGLDEVVAHAMNAHALGPEGTTTSRIVELTRHAIRSWRDLAGLDNPAPLERAVIPAEAA</sequence>
<organism evidence="1 2">
    <name type="scientific">Mycobacterium simulans</name>
    <dbReference type="NCBI Taxonomy" id="627089"/>
    <lineage>
        <taxon>Bacteria</taxon>
        <taxon>Bacillati</taxon>
        <taxon>Actinomycetota</taxon>
        <taxon>Actinomycetes</taxon>
        <taxon>Mycobacteriales</taxon>
        <taxon>Mycobacteriaceae</taxon>
        <taxon>Mycobacterium</taxon>
    </lineage>
</organism>
<evidence type="ECO:0000313" key="2">
    <source>
        <dbReference type="Proteomes" id="UP000554965"/>
    </source>
</evidence>
<comment type="caution">
    <text evidence="1">The sequence shown here is derived from an EMBL/GenBank/DDBJ whole genome shotgun (WGS) entry which is preliminary data.</text>
</comment>
<keyword evidence="2" id="KW-1185">Reference proteome</keyword>
<evidence type="ECO:0000313" key="1">
    <source>
        <dbReference type="EMBL" id="SOJ55445.1"/>
    </source>
</evidence>
<dbReference type="AlphaFoldDB" id="A0A7Z7IML7"/>
<accession>A0A7Z7IML7</accession>
<reference evidence="1 2" key="1">
    <citation type="submission" date="2017-10" db="EMBL/GenBank/DDBJ databases">
        <authorList>
            <consortium name="Urmite Genomes"/>
        </authorList>
    </citation>
    <scope>NUCLEOTIDE SEQUENCE [LARGE SCALE GENOMIC DNA]</scope>
    <source>
        <strain evidence="1 2">FB-527</strain>
    </source>
</reference>
<gene>
    <name evidence="1" type="ORF">MSIMFB_02931</name>
</gene>
<dbReference type="Proteomes" id="UP000554965">
    <property type="component" value="Unassembled WGS sequence"/>
</dbReference>
<dbReference type="EMBL" id="OCTY01000002">
    <property type="protein sequence ID" value="SOJ55445.1"/>
    <property type="molecule type" value="Genomic_DNA"/>
</dbReference>
<proteinExistence type="predicted"/>
<dbReference type="RefSeq" id="WP_186243290.1">
    <property type="nucleotide sequence ID" value="NZ_OCTY01000002.1"/>
</dbReference>
<name>A0A7Z7IML7_9MYCO</name>
<protein>
    <submittedName>
        <fullName evidence="1">Uncharacterized protein</fullName>
    </submittedName>
</protein>